<gene>
    <name evidence="3" type="ORF">BG011_000513</name>
</gene>
<feature type="region of interest" description="Disordered" evidence="1">
    <location>
        <begin position="158"/>
        <end position="253"/>
    </location>
</feature>
<feature type="compositionally biased region" description="Polar residues" evidence="1">
    <location>
        <begin position="187"/>
        <end position="199"/>
    </location>
</feature>
<feature type="compositionally biased region" description="Low complexity" evidence="1">
    <location>
        <begin position="229"/>
        <end position="245"/>
    </location>
</feature>
<feature type="region of interest" description="Disordered" evidence="1">
    <location>
        <begin position="1145"/>
        <end position="1165"/>
    </location>
</feature>
<feature type="compositionally biased region" description="Basic residues" evidence="1">
    <location>
        <begin position="614"/>
        <end position="627"/>
    </location>
</feature>
<feature type="region of interest" description="Disordered" evidence="1">
    <location>
        <begin position="346"/>
        <end position="377"/>
    </location>
</feature>
<feature type="region of interest" description="Disordered" evidence="1">
    <location>
        <begin position="610"/>
        <end position="664"/>
    </location>
</feature>
<feature type="region of interest" description="Disordered" evidence="1">
    <location>
        <begin position="408"/>
        <end position="442"/>
    </location>
</feature>
<feature type="compositionally biased region" description="Low complexity" evidence="1">
    <location>
        <begin position="751"/>
        <end position="764"/>
    </location>
</feature>
<feature type="compositionally biased region" description="Low complexity" evidence="1">
    <location>
        <begin position="115"/>
        <end position="129"/>
    </location>
</feature>
<feature type="compositionally biased region" description="Polar residues" evidence="1">
    <location>
        <begin position="424"/>
        <end position="438"/>
    </location>
</feature>
<dbReference type="Gene3D" id="6.10.130.10">
    <property type="entry name" value="Ubiquitin-protein ligase E3A, N-terminal zinc-binding domain (AZUL)"/>
    <property type="match status" value="1"/>
</dbReference>
<feature type="compositionally biased region" description="Low complexity" evidence="1">
    <location>
        <begin position="33"/>
        <end position="62"/>
    </location>
</feature>
<accession>A0A9P6PLL9</accession>
<feature type="compositionally biased region" description="Polar residues" evidence="1">
    <location>
        <begin position="71"/>
        <end position="107"/>
    </location>
</feature>
<feature type="compositionally biased region" description="Low complexity" evidence="1">
    <location>
        <begin position="347"/>
        <end position="359"/>
    </location>
</feature>
<dbReference type="InterPro" id="IPR032353">
    <property type="entry name" value="AZUL"/>
</dbReference>
<dbReference type="Pfam" id="PF16558">
    <property type="entry name" value="AZUL"/>
    <property type="match status" value="1"/>
</dbReference>
<sequence>MPSQQPPHLLSTPKLGLERERDMMGSSGVQDWNLSSPSSNNLSNITCTSSGAAASPSGASSSIMCPAPTALNASTSRNRPGSVNGGAASSSIGTAHTHLPSSLNNMCTAAESGHSSEPPSSRATSASRSIMPSTNESGESRIASNTISNMEKRLGMEGSTAVSTFTSTSTSMSDDTSLSPSDYKSISARNSSDRSNNLTPLPRRHHRTQSSQSRTKLQSPSVQLALADPTLSKSLSASPSPSRPTLEQDQQAHAKRNFERNVQRYYYQLTVGCQLSSCTNKLCRSSKSSPRMTKDAAAILSIQLATRPRLFFCRNCPLDPGIHVPDSPLPASTPCNNPPIRQRMQDLPPKLKTPKLTTTVSSQRPSLGPGGSVEDLTHSRDHALYQPSEYSKSVPSFKVSNILSPVTTSHSSAVFHRKSESKTATHSATETSTPTERSGTPLFRTLLSVSPFSSMFSTRSHSTKKQNECKRHGLSPSQRNKKSSVAGSTDGSARVSSRDAGLYSVEARILAGTLQAPHRRRSFSPTRSASPPLSPIPTAATPTDNSDAFHIHPLLRKDGSPFSRRDQHSPGKHFVDYAEEAIGLGYTSRLLQSQKVLDLSRYYHAPTMSEAKISKSRGRRKQRRRSRGNNDDQGSESSFESSRDPDSDSLDSCSSADDEQTKMPDQQWRELLSDTHLETQLGQEPHLIPTTSAIQPTFSSPLSPFEQDFGQKRLCSGNRNGLRMDSTTAVNSRDEAATRQQPWLTEEAAASSFSSSSSRRSSVSDGGDLEVALPYLNLALLRQAIATYSTTKPEREMLRSLPLLDFKDFRPISTDSGVRSFESGDNQEDVVLTGHEAEVGRRRLGMEYESDPNDGFRTPPSFDNKESIADPLVTEQAEDMPQSHQYKFSDADSNELMSGFGMACPQDNVSSESEADDFFVPSRFGSPAHSMASSSTHSAGGDSTFLVDSLRSVFSSALALGSSFLMKDREERSESDEDKDTTASLNAVNVGGIDLEALRECYEMMIELKPRTIFAIQVTNSIEILLAKLELEQDLAMGQKQWTEEEMRAILILLMNPFLFEQPYQESLLRRILLIFVSFQDTTTLIEWLSCTDEEGMAQLVTLFKMYLSAHFTPRPAGPKHPAICAVKALSILYEANDIGMKREQEKQRRSAIQDAKDGKTTSGLSEATSTISYKYFYSGVMEALKFKDEYQIWREGWGK</sequence>
<feature type="region of interest" description="Disordered" evidence="1">
    <location>
        <begin position="516"/>
        <end position="547"/>
    </location>
</feature>
<dbReference type="InterPro" id="IPR042556">
    <property type="entry name" value="AZUL_sf"/>
</dbReference>
<proteinExistence type="predicted"/>
<feature type="region of interest" description="Disordered" evidence="1">
    <location>
        <begin position="454"/>
        <end position="498"/>
    </location>
</feature>
<protein>
    <recommendedName>
        <fullName evidence="2">Ubiquitin-protein ligase E3A N-terminal zinc-binding domain-containing protein</fullName>
    </recommendedName>
</protein>
<evidence type="ECO:0000313" key="3">
    <source>
        <dbReference type="EMBL" id="KAG0248114.1"/>
    </source>
</evidence>
<feature type="domain" description="Ubiquitin-protein ligase E3A N-terminal zinc-binding" evidence="2">
    <location>
        <begin position="259"/>
        <end position="308"/>
    </location>
</feature>
<feature type="compositionally biased region" description="Polar residues" evidence="1">
    <location>
        <begin position="631"/>
        <end position="640"/>
    </location>
</feature>
<dbReference type="Proteomes" id="UP000726737">
    <property type="component" value="Unassembled WGS sequence"/>
</dbReference>
<dbReference type="AlphaFoldDB" id="A0A9P6PLL9"/>
<reference evidence="3" key="1">
    <citation type="journal article" date="2020" name="Fungal Divers.">
        <title>Resolving the Mortierellaceae phylogeny through synthesis of multi-gene phylogenetics and phylogenomics.</title>
        <authorList>
            <person name="Vandepol N."/>
            <person name="Liber J."/>
            <person name="Desiro A."/>
            <person name="Na H."/>
            <person name="Kennedy M."/>
            <person name="Barry K."/>
            <person name="Grigoriev I.V."/>
            <person name="Miller A.N."/>
            <person name="O'Donnell K."/>
            <person name="Stajich J.E."/>
            <person name="Bonito G."/>
        </authorList>
    </citation>
    <scope>NUCLEOTIDE SEQUENCE</scope>
    <source>
        <strain evidence="3">KOD948</strain>
    </source>
</reference>
<evidence type="ECO:0000313" key="4">
    <source>
        <dbReference type="Proteomes" id="UP000726737"/>
    </source>
</evidence>
<dbReference type="OrthoDB" id="8068875at2759"/>
<evidence type="ECO:0000256" key="1">
    <source>
        <dbReference type="SAM" id="MobiDB-lite"/>
    </source>
</evidence>
<feature type="region of interest" description="Disordered" evidence="1">
    <location>
        <begin position="1"/>
        <end position="144"/>
    </location>
</feature>
<feature type="non-terminal residue" evidence="3">
    <location>
        <position position="1"/>
    </location>
</feature>
<organism evidence="3 4">
    <name type="scientific">Mortierella polycephala</name>
    <dbReference type="NCBI Taxonomy" id="41804"/>
    <lineage>
        <taxon>Eukaryota</taxon>
        <taxon>Fungi</taxon>
        <taxon>Fungi incertae sedis</taxon>
        <taxon>Mucoromycota</taxon>
        <taxon>Mortierellomycotina</taxon>
        <taxon>Mortierellomycetes</taxon>
        <taxon>Mortierellales</taxon>
        <taxon>Mortierellaceae</taxon>
        <taxon>Mortierella</taxon>
    </lineage>
</organism>
<feature type="compositionally biased region" description="Polar residues" evidence="1">
    <location>
        <begin position="130"/>
        <end position="144"/>
    </location>
</feature>
<feature type="compositionally biased region" description="Polar residues" evidence="1">
    <location>
        <begin position="475"/>
        <end position="495"/>
    </location>
</feature>
<feature type="compositionally biased region" description="Low complexity" evidence="1">
    <location>
        <begin position="159"/>
        <end position="182"/>
    </location>
</feature>
<feature type="compositionally biased region" description="Polar residues" evidence="1">
    <location>
        <begin position="693"/>
        <end position="702"/>
    </location>
</feature>
<comment type="caution">
    <text evidence="3">The sequence shown here is derived from an EMBL/GenBank/DDBJ whole genome shotgun (WGS) entry which is preliminary data.</text>
</comment>
<keyword evidence="4" id="KW-1185">Reference proteome</keyword>
<name>A0A9P6PLL9_9FUNG</name>
<feature type="region of interest" description="Disordered" evidence="1">
    <location>
        <begin position="747"/>
        <end position="766"/>
    </location>
</feature>
<dbReference type="EMBL" id="JAAAJA010001100">
    <property type="protein sequence ID" value="KAG0248114.1"/>
    <property type="molecule type" value="Genomic_DNA"/>
</dbReference>
<feature type="region of interest" description="Disordered" evidence="1">
    <location>
        <begin position="693"/>
        <end position="741"/>
    </location>
</feature>
<evidence type="ECO:0000259" key="2">
    <source>
        <dbReference type="Pfam" id="PF16558"/>
    </source>
</evidence>